<protein>
    <submittedName>
        <fullName evidence="1">DUF4302 domain-containing protein</fullName>
    </submittedName>
</protein>
<name>A0ABS1R8Y8_9SPHI</name>
<dbReference type="InterPro" id="IPR025396">
    <property type="entry name" value="DUF4302"/>
</dbReference>
<sequence length="438" mass="48797">MRTSLIFGILVIVSLLSCQKVEVEQLMQAAPEQRIKDSVDFIKKSLQSAPYGWHGGIGTSARGGYGFYIKFDADNTLQMLSDYSVVSGNTVQSSTYRVAATSVPSLLFDTYNYISLMQDPVPGVAGGTASSGYKSDVEYMYRMTAGDTLVFEGRKYKNPLMLVKNTQAQQELFLNKGFNTYKNTFSQLYDGYKFTYIENETQVLAIELDLAAKLARFSLIDKSNKSLSSSVNSAFYFSEHNANLVIPIVFGKKRIIGLSIKDNKLSINYSDGTVDEVRQQDTPTYSIESVFDYNKTFKRILSTVVPGVSANQHIFSAVRTAFSGTGRTISSMYFAFTSSTNLNFYIGYSNATTSFNAQANYTYRREGNKIFIKRANTNGNWDSRVAELTAVNNFFGTGEEREFTLEWVSSTDASVKYPIAAIRSATNNMNMLYGKLGE</sequence>
<proteinExistence type="predicted"/>
<accession>A0ABS1R8Y8</accession>
<comment type="caution">
    <text evidence="1">The sequence shown here is derived from an EMBL/GenBank/DDBJ whole genome shotgun (WGS) entry which is preliminary data.</text>
</comment>
<gene>
    <name evidence="1" type="ORF">JKG61_18260</name>
</gene>
<dbReference type="PROSITE" id="PS51257">
    <property type="entry name" value="PROKAR_LIPOPROTEIN"/>
    <property type="match status" value="1"/>
</dbReference>
<keyword evidence="2" id="KW-1185">Reference proteome</keyword>
<reference evidence="1 2" key="1">
    <citation type="submission" date="2021-01" db="EMBL/GenBank/DDBJ databases">
        <title>C459-1 draft genome sequence.</title>
        <authorList>
            <person name="Zhang X.-F."/>
        </authorList>
    </citation>
    <scope>NUCLEOTIDE SEQUENCE [LARGE SCALE GENOMIC DNA]</scope>
    <source>
        <strain evidence="2">C459-1</strain>
    </source>
</reference>
<dbReference type="Proteomes" id="UP000625283">
    <property type="component" value="Unassembled WGS sequence"/>
</dbReference>
<evidence type="ECO:0000313" key="2">
    <source>
        <dbReference type="Proteomes" id="UP000625283"/>
    </source>
</evidence>
<dbReference type="EMBL" id="JAERTY010000010">
    <property type="protein sequence ID" value="MBL1410709.1"/>
    <property type="molecule type" value="Genomic_DNA"/>
</dbReference>
<evidence type="ECO:0000313" key="1">
    <source>
        <dbReference type="EMBL" id="MBL1410709.1"/>
    </source>
</evidence>
<dbReference type="RefSeq" id="WP_202104401.1">
    <property type="nucleotide sequence ID" value="NZ_JAERTY010000010.1"/>
</dbReference>
<organism evidence="1 2">
    <name type="scientific">Sphingobacterium faecale</name>
    <dbReference type="NCBI Taxonomy" id="2803775"/>
    <lineage>
        <taxon>Bacteria</taxon>
        <taxon>Pseudomonadati</taxon>
        <taxon>Bacteroidota</taxon>
        <taxon>Sphingobacteriia</taxon>
        <taxon>Sphingobacteriales</taxon>
        <taxon>Sphingobacteriaceae</taxon>
        <taxon>Sphingobacterium</taxon>
    </lineage>
</organism>
<dbReference type="Pfam" id="PF14135">
    <property type="entry name" value="DUF4302"/>
    <property type="match status" value="1"/>
</dbReference>